<gene>
    <name evidence="5" type="primary">rbsR</name>
    <name evidence="5" type="ORF">ERS852420_02056</name>
    <name evidence="6" type="ORF">GMD30_02820</name>
</gene>
<dbReference type="EMBL" id="WNAL01000004">
    <property type="protein sequence ID" value="MTR80657.1"/>
    <property type="molecule type" value="Genomic_DNA"/>
</dbReference>
<evidence type="ECO:0000259" key="4">
    <source>
        <dbReference type="PROSITE" id="PS50887"/>
    </source>
</evidence>
<proteinExistence type="predicted"/>
<dbReference type="SUPFAM" id="SSF55073">
    <property type="entry name" value="Nucleotide cyclase"/>
    <property type="match status" value="1"/>
</dbReference>
<keyword evidence="2" id="KW-0238">DNA-binding</keyword>
<dbReference type="AlphaFoldDB" id="A0A173TB61"/>
<dbReference type="Gene3D" id="3.30.70.270">
    <property type="match status" value="1"/>
</dbReference>
<dbReference type="Pfam" id="PF00990">
    <property type="entry name" value="GGDEF"/>
    <property type="match status" value="1"/>
</dbReference>
<dbReference type="GO" id="GO:0000976">
    <property type="term" value="F:transcription cis-regulatory region binding"/>
    <property type="evidence" value="ECO:0007669"/>
    <property type="project" value="TreeGrafter"/>
</dbReference>
<protein>
    <submittedName>
        <fullName evidence="6">Diguanylate cyclase</fullName>
    </submittedName>
    <submittedName>
        <fullName evidence="5">Ribose operon repressor</fullName>
    </submittedName>
</protein>
<evidence type="ECO:0000313" key="7">
    <source>
        <dbReference type="Proteomes" id="UP000095495"/>
    </source>
</evidence>
<organism evidence="5 7">
    <name type="scientific">Roseburia faecis</name>
    <dbReference type="NCBI Taxonomy" id="301302"/>
    <lineage>
        <taxon>Bacteria</taxon>
        <taxon>Bacillati</taxon>
        <taxon>Bacillota</taxon>
        <taxon>Clostridia</taxon>
        <taxon>Lachnospirales</taxon>
        <taxon>Lachnospiraceae</taxon>
        <taxon>Roseburia</taxon>
    </lineage>
</organism>
<reference evidence="5 7" key="1">
    <citation type="submission" date="2015-09" db="EMBL/GenBank/DDBJ databases">
        <authorList>
            <consortium name="Pathogen Informatics"/>
        </authorList>
    </citation>
    <scope>NUCLEOTIDE SEQUENCE [LARGE SCALE GENOMIC DNA]</scope>
    <source>
        <strain evidence="5 7">2789STDY5608863</strain>
    </source>
</reference>
<dbReference type="InterPro" id="IPR029787">
    <property type="entry name" value="Nucleotide_cyclase"/>
</dbReference>
<accession>A0A173TB61</accession>
<evidence type="ECO:0000256" key="1">
    <source>
        <dbReference type="ARBA" id="ARBA00023015"/>
    </source>
</evidence>
<dbReference type="SUPFAM" id="SSF53822">
    <property type="entry name" value="Periplasmic binding protein-like I"/>
    <property type="match status" value="1"/>
</dbReference>
<reference evidence="6 8" key="2">
    <citation type="journal article" date="2019" name="Nat. Med.">
        <title>A library of human gut bacterial isolates paired with longitudinal multiomics data enables mechanistic microbiome research.</title>
        <authorList>
            <person name="Poyet M."/>
            <person name="Groussin M."/>
            <person name="Gibbons S.M."/>
            <person name="Avila-Pacheco J."/>
            <person name="Jiang X."/>
            <person name="Kearney S.M."/>
            <person name="Perrotta A.R."/>
            <person name="Berdy B."/>
            <person name="Zhao S."/>
            <person name="Lieberman T.D."/>
            <person name="Swanson P.K."/>
            <person name="Smith M."/>
            <person name="Roesemann S."/>
            <person name="Alexander J.E."/>
            <person name="Rich S.A."/>
            <person name="Livny J."/>
            <person name="Vlamakis H."/>
            <person name="Clish C."/>
            <person name="Bullock K."/>
            <person name="Deik A."/>
            <person name="Scott J."/>
            <person name="Pierce K.A."/>
            <person name="Xavier R.J."/>
            <person name="Alm E.J."/>
        </authorList>
    </citation>
    <scope>NUCLEOTIDE SEQUENCE [LARGE SCALE GENOMIC DNA]</scope>
    <source>
        <strain evidence="6 8">BIOML-A1</strain>
    </source>
</reference>
<dbReference type="PANTHER" id="PTHR30146">
    <property type="entry name" value="LACI-RELATED TRANSCRIPTIONAL REPRESSOR"/>
    <property type="match status" value="1"/>
</dbReference>
<dbReference type="CDD" id="cd06267">
    <property type="entry name" value="PBP1_LacI_sugar_binding-like"/>
    <property type="match status" value="1"/>
</dbReference>
<dbReference type="Proteomes" id="UP000095495">
    <property type="component" value="Unassembled WGS sequence"/>
</dbReference>
<dbReference type="InterPro" id="IPR046335">
    <property type="entry name" value="LacI/GalR-like_sensor"/>
</dbReference>
<evidence type="ECO:0000313" key="5">
    <source>
        <dbReference type="EMBL" id="CUN00083.1"/>
    </source>
</evidence>
<dbReference type="CDD" id="cd01949">
    <property type="entry name" value="GGDEF"/>
    <property type="match status" value="1"/>
</dbReference>
<dbReference type="InterPro" id="IPR000160">
    <property type="entry name" value="GGDEF_dom"/>
</dbReference>
<keyword evidence="1" id="KW-0805">Transcription regulation</keyword>
<evidence type="ECO:0000313" key="6">
    <source>
        <dbReference type="EMBL" id="MTR80657.1"/>
    </source>
</evidence>
<dbReference type="EMBL" id="CYXV01000008">
    <property type="protein sequence ID" value="CUN00083.1"/>
    <property type="molecule type" value="Genomic_DNA"/>
</dbReference>
<keyword evidence="3" id="KW-0804">Transcription</keyword>
<dbReference type="Proteomes" id="UP000446657">
    <property type="component" value="Unassembled WGS sequence"/>
</dbReference>
<sequence length="630" mass="73084">MGNMRKKIAFLAGAISFDNQNRVIDGVLRRAAEFDTDVFIFTCFVNYDESEENKVGAFQIMELPDLTTYDGVIVMKNSIQYEPASNSLMNRIKESRIPAVSVDEYIDGMHNVGISDYNSQKRIVEHLIKKHHLTKINYVCGILQGKEGMERYRAYRDAMEEHGIPVCDCQVYCGNYNRESGRKAIEYFMKNQTPQAIVFANDAMAIGGMERLQQYGYEIPKDIVVTGFDNDELSAFYIPSLTTVDRRQEMLGEKAVDLLFDAQSHTSVKLETQILYRESCGCNCRTPKSIRDLRVEYQNQCLSYEEALDALKSMELDLTGLESVEELCSRLKKYVIRSDMKEFYLCLCDEKKLFAYDDIKTNIREQAICEHYTQKVHIPLAYHDRKFDSYGKFPSKEILPYEMRNKLQKTFYIVTPIYYQKICYGYCVSDGSVFALKSELAYLWTVNISMALENIRKWKWINQMNEKINRMWKYDMLTQVFNRSGFFYSANAVVERIKGQHRRAFMIFLDIDGLKSVNDGLGHEVGDAFIREMADVIKASVPKDCLVMRYGGDEFVVFGSCTNAKRMQMIVSKIKNTMEKENQNEKRIYQLSASIGCSVHASDEIDDLNQLIESADKRMYEEKKEKHMRR</sequence>
<dbReference type="GO" id="GO:0003700">
    <property type="term" value="F:DNA-binding transcription factor activity"/>
    <property type="evidence" value="ECO:0007669"/>
    <property type="project" value="TreeGrafter"/>
</dbReference>
<feature type="domain" description="GGDEF" evidence="4">
    <location>
        <begin position="502"/>
        <end position="630"/>
    </location>
</feature>
<dbReference type="SMART" id="SM00267">
    <property type="entry name" value="GGDEF"/>
    <property type="match status" value="1"/>
</dbReference>
<evidence type="ECO:0000313" key="8">
    <source>
        <dbReference type="Proteomes" id="UP000446657"/>
    </source>
</evidence>
<dbReference type="NCBIfam" id="TIGR00254">
    <property type="entry name" value="GGDEF"/>
    <property type="match status" value="1"/>
</dbReference>
<dbReference type="InterPro" id="IPR028082">
    <property type="entry name" value="Peripla_BP_I"/>
</dbReference>
<dbReference type="Gene3D" id="3.40.50.2300">
    <property type="match status" value="2"/>
</dbReference>
<dbReference type="PANTHER" id="PTHR30146:SF24">
    <property type="entry name" value="XYLOSE OPERON REGULATORY PROTEIN"/>
    <property type="match status" value="1"/>
</dbReference>
<evidence type="ECO:0000256" key="2">
    <source>
        <dbReference type="ARBA" id="ARBA00023125"/>
    </source>
</evidence>
<evidence type="ECO:0000256" key="3">
    <source>
        <dbReference type="ARBA" id="ARBA00023163"/>
    </source>
</evidence>
<name>A0A173TB61_9FIRM</name>
<dbReference type="PROSITE" id="PS50887">
    <property type="entry name" value="GGDEF"/>
    <property type="match status" value="1"/>
</dbReference>
<dbReference type="Pfam" id="PF13377">
    <property type="entry name" value="Peripla_BP_3"/>
    <property type="match status" value="1"/>
</dbReference>
<dbReference type="InterPro" id="IPR043128">
    <property type="entry name" value="Rev_trsase/Diguanyl_cyclase"/>
</dbReference>